<keyword evidence="6 10" id="KW-0812">Transmembrane</keyword>
<protein>
    <submittedName>
        <fullName evidence="12">Energy transducer TonB</fullName>
    </submittedName>
</protein>
<evidence type="ECO:0000256" key="1">
    <source>
        <dbReference type="ARBA" id="ARBA00004383"/>
    </source>
</evidence>
<dbReference type="PANTHER" id="PTHR33446:SF2">
    <property type="entry name" value="PROTEIN TONB"/>
    <property type="match status" value="1"/>
</dbReference>
<evidence type="ECO:0000256" key="3">
    <source>
        <dbReference type="ARBA" id="ARBA00022448"/>
    </source>
</evidence>
<evidence type="ECO:0000313" key="12">
    <source>
        <dbReference type="EMBL" id="HDM90386.1"/>
    </source>
</evidence>
<keyword evidence="9 10" id="KW-0472">Membrane</keyword>
<evidence type="ECO:0000256" key="10">
    <source>
        <dbReference type="SAM" id="Phobius"/>
    </source>
</evidence>
<dbReference type="Gene3D" id="3.30.1150.10">
    <property type="match status" value="1"/>
</dbReference>
<evidence type="ECO:0000259" key="11">
    <source>
        <dbReference type="PROSITE" id="PS52015"/>
    </source>
</evidence>
<dbReference type="PROSITE" id="PS52015">
    <property type="entry name" value="TONB_CTD"/>
    <property type="match status" value="1"/>
</dbReference>
<dbReference type="GO" id="GO:0031992">
    <property type="term" value="F:energy transducer activity"/>
    <property type="evidence" value="ECO:0007669"/>
    <property type="project" value="TreeGrafter"/>
</dbReference>
<keyword evidence="8 10" id="KW-1133">Transmembrane helix</keyword>
<dbReference type="InterPro" id="IPR051045">
    <property type="entry name" value="TonB-dependent_transducer"/>
</dbReference>
<reference evidence="12" key="1">
    <citation type="journal article" date="2020" name="mSystems">
        <title>Genome- and Community-Level Interaction Insights into Carbon Utilization and Element Cycling Functions of Hydrothermarchaeota in Hydrothermal Sediment.</title>
        <authorList>
            <person name="Zhou Z."/>
            <person name="Liu Y."/>
            <person name="Xu W."/>
            <person name="Pan J."/>
            <person name="Luo Z.H."/>
            <person name="Li M."/>
        </authorList>
    </citation>
    <scope>NUCLEOTIDE SEQUENCE [LARGE SCALE GENOMIC DNA]</scope>
    <source>
        <strain evidence="12">HyVt-237</strain>
    </source>
</reference>
<dbReference type="AlphaFoldDB" id="A0A7C0X8V8"/>
<dbReference type="GO" id="GO:0015031">
    <property type="term" value="P:protein transport"/>
    <property type="evidence" value="ECO:0007669"/>
    <property type="project" value="UniProtKB-KW"/>
</dbReference>
<dbReference type="SUPFAM" id="SSF74653">
    <property type="entry name" value="TolA/TonB C-terminal domain"/>
    <property type="match status" value="1"/>
</dbReference>
<dbReference type="EMBL" id="DRBW01000167">
    <property type="protein sequence ID" value="HDM90386.1"/>
    <property type="molecule type" value="Genomic_DNA"/>
</dbReference>
<keyword evidence="3" id="KW-0813">Transport</keyword>
<evidence type="ECO:0000256" key="8">
    <source>
        <dbReference type="ARBA" id="ARBA00022989"/>
    </source>
</evidence>
<comment type="similarity">
    <text evidence="2">Belongs to the TonB family.</text>
</comment>
<proteinExistence type="inferred from homology"/>
<comment type="subcellular location">
    <subcellularLocation>
        <location evidence="1">Cell inner membrane</location>
        <topology evidence="1">Single-pass membrane protein</topology>
        <orientation evidence="1">Periplasmic side</orientation>
    </subcellularLocation>
</comment>
<evidence type="ECO:0000256" key="6">
    <source>
        <dbReference type="ARBA" id="ARBA00022692"/>
    </source>
</evidence>
<organism evidence="12">
    <name type="scientific">candidate division WOR-3 bacterium</name>
    <dbReference type="NCBI Taxonomy" id="2052148"/>
    <lineage>
        <taxon>Bacteria</taxon>
        <taxon>Bacteria division WOR-3</taxon>
    </lineage>
</organism>
<keyword evidence="4" id="KW-1003">Cell membrane</keyword>
<accession>A0A7C0X8V8</accession>
<dbReference type="InterPro" id="IPR006260">
    <property type="entry name" value="TonB/TolA_C"/>
</dbReference>
<gene>
    <name evidence="12" type="ORF">ENG67_04155</name>
</gene>
<keyword evidence="5" id="KW-0997">Cell inner membrane</keyword>
<evidence type="ECO:0000256" key="4">
    <source>
        <dbReference type="ARBA" id="ARBA00022475"/>
    </source>
</evidence>
<comment type="caution">
    <text evidence="12">The sequence shown here is derived from an EMBL/GenBank/DDBJ whole genome shotgun (WGS) entry which is preliminary data.</text>
</comment>
<dbReference type="Proteomes" id="UP000885931">
    <property type="component" value="Unassembled WGS sequence"/>
</dbReference>
<dbReference type="GO" id="GO:0055085">
    <property type="term" value="P:transmembrane transport"/>
    <property type="evidence" value="ECO:0007669"/>
    <property type="project" value="InterPro"/>
</dbReference>
<sequence length="313" mass="34343">MNGRTSLYLAIAASVLIHLGVIAYLDSKREEAEAEKIREVTFVDMSYPPSAQKVIKKSPVISENPDILSLLAGRSGKEETPAPAIEKTDVEEEVTPELAETPKIELDGHKKLKTQALIDLEKVEPVASIPVEDVIALSTDKSKSKSTAEILKEEPVKLEKRPLPVGGGLVSLSGQAGVGKKIELEKTYIPEEKKEIKIEEKKQLKPLPAQRKATSSLSIGGEVKDRKIVRKVLPEYPLRARRKGISGTVVVRFLVLPSGKVKGSSIFVESSSGYPELDDAVIDALKRWRFEPLPEALGDKTQWGILVVKFVLK</sequence>
<evidence type="ECO:0000256" key="2">
    <source>
        <dbReference type="ARBA" id="ARBA00006555"/>
    </source>
</evidence>
<dbReference type="GO" id="GO:0098797">
    <property type="term" value="C:plasma membrane protein complex"/>
    <property type="evidence" value="ECO:0007669"/>
    <property type="project" value="TreeGrafter"/>
</dbReference>
<keyword evidence="7" id="KW-0653">Protein transport</keyword>
<feature type="transmembrane region" description="Helical" evidence="10">
    <location>
        <begin position="6"/>
        <end position="25"/>
    </location>
</feature>
<dbReference type="Pfam" id="PF03544">
    <property type="entry name" value="TonB_C"/>
    <property type="match status" value="1"/>
</dbReference>
<feature type="domain" description="TonB C-terminal" evidence="11">
    <location>
        <begin position="221"/>
        <end position="313"/>
    </location>
</feature>
<evidence type="ECO:0000256" key="7">
    <source>
        <dbReference type="ARBA" id="ARBA00022927"/>
    </source>
</evidence>
<dbReference type="NCBIfam" id="TIGR01352">
    <property type="entry name" value="tonB_Cterm"/>
    <property type="match status" value="1"/>
</dbReference>
<evidence type="ECO:0000256" key="5">
    <source>
        <dbReference type="ARBA" id="ARBA00022519"/>
    </source>
</evidence>
<dbReference type="PANTHER" id="PTHR33446">
    <property type="entry name" value="PROTEIN TONB-RELATED"/>
    <property type="match status" value="1"/>
</dbReference>
<evidence type="ECO:0000256" key="9">
    <source>
        <dbReference type="ARBA" id="ARBA00023136"/>
    </source>
</evidence>
<name>A0A7C0X8V8_UNCW3</name>
<dbReference type="InterPro" id="IPR037682">
    <property type="entry name" value="TonB_C"/>
</dbReference>